<accession>A0ABW9P1J0</accession>
<feature type="non-terminal residue" evidence="2">
    <location>
        <position position="1"/>
    </location>
</feature>
<evidence type="ECO:0000256" key="1">
    <source>
        <dbReference type="SAM" id="MobiDB-lite"/>
    </source>
</evidence>
<keyword evidence="3" id="KW-1185">Reference proteome</keyword>
<protein>
    <submittedName>
        <fullName evidence="2">Cytochrome b5</fullName>
    </submittedName>
</protein>
<gene>
    <name evidence="2" type="ORF">FFZ77_28450</name>
</gene>
<evidence type="ECO:0000313" key="2">
    <source>
        <dbReference type="EMBL" id="MQS39370.1"/>
    </source>
</evidence>
<proteinExistence type="predicted"/>
<dbReference type="EMBL" id="VDEQ01000325">
    <property type="protein sequence ID" value="MQS39370.1"/>
    <property type="molecule type" value="Genomic_DNA"/>
</dbReference>
<name>A0ABW9P1J0_9ACTN</name>
<feature type="compositionally biased region" description="Gly residues" evidence="1">
    <location>
        <begin position="16"/>
        <end position="32"/>
    </location>
</feature>
<comment type="caution">
    <text evidence="2">The sequence shown here is derived from an EMBL/GenBank/DDBJ whole genome shotgun (WGS) entry which is preliminary data.</text>
</comment>
<organism evidence="2 3">
    <name type="scientific">Streptomyces katsurahamanus</name>
    <dbReference type="NCBI Taxonomy" id="2577098"/>
    <lineage>
        <taxon>Bacteria</taxon>
        <taxon>Bacillati</taxon>
        <taxon>Actinomycetota</taxon>
        <taxon>Actinomycetes</taxon>
        <taxon>Kitasatosporales</taxon>
        <taxon>Streptomycetaceae</taxon>
        <taxon>Streptomyces</taxon>
    </lineage>
</organism>
<reference evidence="2 3" key="1">
    <citation type="submission" date="2019-06" db="EMBL/GenBank/DDBJ databases">
        <title>Comparative genomics and metabolomics analyses of clavulanic acid producing Streptomyces species provides insight into specialized metabolism and evolution of beta-lactam biosynthetic gene clusters.</title>
        <authorList>
            <person name="Moore M.A."/>
            <person name="Cruz-Morales P."/>
            <person name="Barona Gomez F."/>
            <person name="Kapil T."/>
        </authorList>
    </citation>
    <scope>NUCLEOTIDE SEQUENCE [LARGE SCALE GENOMIC DNA]</scope>
    <source>
        <strain evidence="2 3">T-272</strain>
    </source>
</reference>
<dbReference type="Proteomes" id="UP000460558">
    <property type="component" value="Unassembled WGS sequence"/>
</dbReference>
<evidence type="ECO:0000313" key="3">
    <source>
        <dbReference type="Proteomes" id="UP000460558"/>
    </source>
</evidence>
<sequence>GTGGTVAGRAGAGRAIAGGTGAGGTVAGGTGAGQRAKKSMIAEFTAVGRSR</sequence>
<feature type="region of interest" description="Disordered" evidence="1">
    <location>
        <begin position="1"/>
        <end position="38"/>
    </location>
</feature>